<keyword evidence="3" id="KW-1185">Reference proteome</keyword>
<dbReference type="GO" id="GO:0003676">
    <property type="term" value="F:nucleic acid binding"/>
    <property type="evidence" value="ECO:0007669"/>
    <property type="project" value="InterPro"/>
</dbReference>
<sequence length="85" mass="9447">MSQVERPPVKHVKGTVRQYVAEKGGGFIIPDIAAVETYVTSDDITGHTNLKPGDKVDFTMELTEKGLRARDVVLVHRRGPNPLHR</sequence>
<evidence type="ECO:0000313" key="2">
    <source>
        <dbReference type="EMBL" id="SHH47260.1"/>
    </source>
</evidence>
<dbReference type="EMBL" id="FQXG01000003">
    <property type="protein sequence ID" value="SHH47260.1"/>
    <property type="molecule type" value="Genomic_DNA"/>
</dbReference>
<dbReference type="GO" id="GO:0005829">
    <property type="term" value="C:cytosol"/>
    <property type="evidence" value="ECO:0007669"/>
    <property type="project" value="UniProtKB-ARBA"/>
</dbReference>
<dbReference type="InterPro" id="IPR002059">
    <property type="entry name" value="CSP_DNA-bd"/>
</dbReference>
<dbReference type="Proteomes" id="UP000184268">
    <property type="component" value="Unassembled WGS sequence"/>
</dbReference>
<dbReference type="Pfam" id="PF00313">
    <property type="entry name" value="CSD"/>
    <property type="match status" value="1"/>
</dbReference>
<reference evidence="2 3" key="1">
    <citation type="submission" date="2016-11" db="EMBL/GenBank/DDBJ databases">
        <authorList>
            <person name="Jaros S."/>
            <person name="Januszkiewicz K."/>
            <person name="Wedrychowicz H."/>
        </authorList>
    </citation>
    <scope>NUCLEOTIDE SEQUENCE [LARGE SCALE GENOMIC DNA]</scope>
    <source>
        <strain evidence="2 3">DSM 16917</strain>
    </source>
</reference>
<organism evidence="2 3">
    <name type="scientific">Ferrimonas marina</name>
    <dbReference type="NCBI Taxonomy" id="299255"/>
    <lineage>
        <taxon>Bacteria</taxon>
        <taxon>Pseudomonadati</taxon>
        <taxon>Pseudomonadota</taxon>
        <taxon>Gammaproteobacteria</taxon>
        <taxon>Alteromonadales</taxon>
        <taxon>Ferrimonadaceae</taxon>
        <taxon>Ferrimonas</taxon>
    </lineage>
</organism>
<dbReference type="SMART" id="SM00357">
    <property type="entry name" value="CSP"/>
    <property type="match status" value="1"/>
</dbReference>
<dbReference type="RefSeq" id="WP_067663490.1">
    <property type="nucleotide sequence ID" value="NZ_FQXG01000003.1"/>
</dbReference>
<accession>A0A1M5T9G6</accession>
<gene>
    <name evidence="2" type="ORF">SAMN02745129_2047</name>
</gene>
<protein>
    <submittedName>
        <fullName evidence="2">Cold shock protein, CspA family</fullName>
    </submittedName>
</protein>
<name>A0A1M5T9G6_9GAMM</name>
<feature type="domain" description="CSD" evidence="1">
    <location>
        <begin position="11"/>
        <end position="74"/>
    </location>
</feature>
<dbReference type="AlphaFoldDB" id="A0A1M5T9G6"/>
<proteinExistence type="predicted"/>
<dbReference type="InterPro" id="IPR011129">
    <property type="entry name" value="CSD"/>
</dbReference>
<dbReference type="STRING" id="299255.SAMN02745129_2047"/>
<dbReference type="InterPro" id="IPR012340">
    <property type="entry name" value="NA-bd_OB-fold"/>
</dbReference>
<dbReference type="PROSITE" id="PS51857">
    <property type="entry name" value="CSD_2"/>
    <property type="match status" value="1"/>
</dbReference>
<evidence type="ECO:0000259" key="1">
    <source>
        <dbReference type="PROSITE" id="PS51857"/>
    </source>
</evidence>
<dbReference type="SUPFAM" id="SSF50249">
    <property type="entry name" value="Nucleic acid-binding proteins"/>
    <property type="match status" value="1"/>
</dbReference>
<dbReference type="Gene3D" id="2.40.50.140">
    <property type="entry name" value="Nucleic acid-binding proteins"/>
    <property type="match status" value="1"/>
</dbReference>
<evidence type="ECO:0000313" key="3">
    <source>
        <dbReference type="Proteomes" id="UP000184268"/>
    </source>
</evidence>